<dbReference type="GO" id="GO:0005886">
    <property type="term" value="C:plasma membrane"/>
    <property type="evidence" value="ECO:0007669"/>
    <property type="project" value="UniProtKB-SubCell"/>
</dbReference>
<keyword evidence="6 11" id="KW-0812">Transmembrane</keyword>
<dbReference type="Gene3D" id="2.40.10.220">
    <property type="entry name" value="predicted glycosyltransferase like domains"/>
    <property type="match status" value="1"/>
</dbReference>
<dbReference type="PRINTS" id="PR01439">
    <property type="entry name" value="CELLSNTHASEA"/>
</dbReference>
<evidence type="ECO:0000256" key="4">
    <source>
        <dbReference type="ARBA" id="ARBA00022676"/>
    </source>
</evidence>
<comment type="subcellular location">
    <subcellularLocation>
        <location evidence="1">Cell inner membrane</location>
        <topology evidence="1">Multi-pass membrane protein</topology>
    </subcellularLocation>
</comment>
<dbReference type="InterPro" id="IPR029044">
    <property type="entry name" value="Nucleotide-diphossugar_trans"/>
</dbReference>
<dbReference type="PANTHER" id="PTHR43867:SF2">
    <property type="entry name" value="CELLULOSE SYNTHASE CATALYTIC SUBUNIT A [UDP-FORMING]"/>
    <property type="match status" value="1"/>
</dbReference>
<feature type="transmembrane region" description="Helical" evidence="11">
    <location>
        <begin position="467"/>
        <end position="488"/>
    </location>
</feature>
<keyword evidence="4 11" id="KW-0328">Glycosyltransferase</keyword>
<dbReference type="GO" id="GO:0006011">
    <property type="term" value="P:UDP-alpha-D-glucose metabolic process"/>
    <property type="evidence" value="ECO:0007669"/>
    <property type="project" value="InterPro"/>
</dbReference>
<evidence type="ECO:0000256" key="10">
    <source>
        <dbReference type="ARBA" id="ARBA00048682"/>
    </source>
</evidence>
<proteinExistence type="predicted"/>
<dbReference type="InterPro" id="IPR003919">
    <property type="entry name" value="Cell_synth_A"/>
</dbReference>
<dbReference type="EMBL" id="CACSAS010000001">
    <property type="protein sequence ID" value="CAA0099885.1"/>
    <property type="molecule type" value="Genomic_DNA"/>
</dbReference>
<evidence type="ECO:0000256" key="1">
    <source>
        <dbReference type="ARBA" id="ARBA00004429"/>
    </source>
</evidence>
<dbReference type="SUPFAM" id="SSF141371">
    <property type="entry name" value="PilZ domain-like"/>
    <property type="match status" value="1"/>
</dbReference>
<dbReference type="GO" id="GO:0016760">
    <property type="term" value="F:cellulose synthase (UDP-forming) activity"/>
    <property type="evidence" value="ECO:0007669"/>
    <property type="project" value="UniProtKB-EC"/>
</dbReference>
<keyword evidence="11" id="KW-0973">c-di-GMP</keyword>
<keyword evidence="9 11" id="KW-0472">Membrane</keyword>
<accession>A0A5S9P898</accession>
<dbReference type="AlphaFoldDB" id="A0A5S9P898"/>
<comment type="function">
    <text evidence="11">Catalytic subunit of cellulose synthase. It polymerizes uridine 5'-diphosphate glucose to cellulose.</text>
</comment>
<sequence>MRKAWIAVLWAIASLVVVFLITLPISLQAHLIAGCIVVVAMILLKMFGPPVGPLRTVALALGTAIVLRYVYWRTTSTIPPITQIEDFIPGFLLYLAEMYSVFMLFLSLFVVSAPMPERSAPPIPADQVPSVDVFIPTYNEDPHLLASTISAALSMDYPADKFTVWLLDDGGTDQKCEQDDHVQAAAAVKRRAELQELCAGLGARYLTRAKNEHAKAGNLNNGLQHSQAELVAVFDADHAPTRDFLTNTVGYFLQDENLFLVQTPHFFINPDPLERNLGTFDTMPSENEMFYGIIQRGLDKWDAAFFCGSAAVLSRRALNETNGFSGVTITEDCETALELHSRGWHSIYVEKPMIAGLQPESYASFIGQRSRWAQGMMQILRFHFPPGKRGLTLAQRLSYCSSTLFWLFPYSRLMFLISPLFYLFFSLEIFNASGAEFLAYTTTYMLVNLLMQNYLYGRYRWPWISELYEYIQAIYLFPALIAVLANPRKPTFKVTAKHETMEEGHVSEIGRPFFIIFAVLIVGALLTIWRLLTEPFNQDVIIVVGGWNLLNLLLAGCALGVVSERRNRRRSHRVNLARRGELVLNGTAYPAIIEDGSLGGARVRPAANVTLPDLERGTVGLLRFRPLAPNISVDSLPVGIRNVERNDDDVLIGCQFQPDQPLHYRLIADLIFANSDEWKKFQDSRRNNPGVLMGTIRFVRTAIFQTGRGLSYLIHLQKLWRERRRRPVLAPAKRG</sequence>
<feature type="domain" description="PilZ" evidence="13">
    <location>
        <begin position="567"/>
        <end position="672"/>
    </location>
</feature>
<organism evidence="14 15">
    <name type="scientific">Starkeya nomas</name>
    <dbReference type="NCBI Taxonomy" id="2666134"/>
    <lineage>
        <taxon>Bacteria</taxon>
        <taxon>Pseudomonadati</taxon>
        <taxon>Pseudomonadota</taxon>
        <taxon>Alphaproteobacteria</taxon>
        <taxon>Hyphomicrobiales</taxon>
        <taxon>Xanthobacteraceae</taxon>
        <taxon>Starkeya</taxon>
    </lineage>
</organism>
<feature type="domain" description="Glycosyltransferase 2-like" evidence="12">
    <location>
        <begin position="133"/>
        <end position="320"/>
    </location>
</feature>
<comment type="cofactor">
    <cofactor evidence="11">
        <name>Mg(2+)</name>
        <dbReference type="ChEBI" id="CHEBI:18420"/>
    </cofactor>
</comment>
<dbReference type="Gene3D" id="3.90.550.10">
    <property type="entry name" value="Spore Coat Polysaccharide Biosynthesis Protein SpsA, Chain A"/>
    <property type="match status" value="1"/>
</dbReference>
<dbReference type="Pfam" id="PF00535">
    <property type="entry name" value="Glycos_transf_2"/>
    <property type="match status" value="1"/>
</dbReference>
<feature type="transmembrane region" description="Helical" evidence="11">
    <location>
        <begin position="6"/>
        <end position="23"/>
    </location>
</feature>
<protein>
    <recommendedName>
        <fullName evidence="11">Cellulose synthase catalytic subunit [UDP-forming]</fullName>
        <ecNumber evidence="11">2.4.1.12</ecNumber>
    </recommendedName>
</protein>
<evidence type="ECO:0000256" key="5">
    <source>
        <dbReference type="ARBA" id="ARBA00022679"/>
    </source>
</evidence>
<evidence type="ECO:0000259" key="13">
    <source>
        <dbReference type="Pfam" id="PF07238"/>
    </source>
</evidence>
<evidence type="ECO:0000256" key="2">
    <source>
        <dbReference type="ARBA" id="ARBA00022475"/>
    </source>
</evidence>
<comment type="pathway">
    <text evidence="11">Glycan metabolism; bacterial cellulose biosynthesis.</text>
</comment>
<feature type="transmembrane region" description="Helical" evidence="11">
    <location>
        <begin position="91"/>
        <end position="111"/>
    </location>
</feature>
<keyword evidence="7 11" id="KW-0135">Cellulose biosynthesis</keyword>
<keyword evidence="5 11" id="KW-0808">Transferase</keyword>
<dbReference type="GO" id="GO:0035438">
    <property type="term" value="F:cyclic-di-GMP binding"/>
    <property type="evidence" value="ECO:0007669"/>
    <property type="project" value="InterPro"/>
</dbReference>
<dbReference type="PANTHER" id="PTHR43867">
    <property type="entry name" value="CELLULOSE SYNTHASE CATALYTIC SUBUNIT A [UDP-FORMING]"/>
    <property type="match status" value="1"/>
</dbReference>
<name>A0A5S9P898_9HYPH</name>
<evidence type="ECO:0000313" key="14">
    <source>
        <dbReference type="EMBL" id="CAA0099885.1"/>
    </source>
</evidence>
<feature type="transmembrane region" description="Helical" evidence="11">
    <location>
        <begin position="54"/>
        <end position="71"/>
    </location>
</feature>
<dbReference type="Pfam" id="PF03552">
    <property type="entry name" value="Cellulose_synt"/>
    <property type="match status" value="1"/>
</dbReference>
<feature type="transmembrane region" description="Helical" evidence="11">
    <location>
        <begin position="437"/>
        <end position="455"/>
    </location>
</feature>
<dbReference type="RefSeq" id="WP_144344608.1">
    <property type="nucleotide sequence ID" value="NZ_CACSAS010000001.1"/>
</dbReference>
<keyword evidence="15" id="KW-1185">Reference proteome</keyword>
<feature type="transmembrane region" description="Helical" evidence="11">
    <location>
        <begin position="541"/>
        <end position="562"/>
    </location>
</feature>
<dbReference type="InterPro" id="IPR050321">
    <property type="entry name" value="Glycosyltr_2/OpgH_subfam"/>
</dbReference>
<dbReference type="NCBIfam" id="TIGR03030">
    <property type="entry name" value="CelA"/>
    <property type="match status" value="1"/>
</dbReference>
<keyword evidence="3 11" id="KW-0997">Cell inner membrane</keyword>
<gene>
    <name evidence="14" type="primary">bcsA</name>
    <name evidence="14" type="ORF">STARVERO_02526</name>
</gene>
<dbReference type="UniPathway" id="UPA00694"/>
<evidence type="ECO:0000313" key="15">
    <source>
        <dbReference type="Proteomes" id="UP000433050"/>
    </source>
</evidence>
<feature type="transmembrane region" description="Helical" evidence="11">
    <location>
        <begin position="509"/>
        <end position="529"/>
    </location>
</feature>
<evidence type="ECO:0000256" key="8">
    <source>
        <dbReference type="ARBA" id="ARBA00022989"/>
    </source>
</evidence>
<evidence type="ECO:0000256" key="9">
    <source>
        <dbReference type="ARBA" id="ARBA00023136"/>
    </source>
</evidence>
<dbReference type="EC" id="2.4.1.12" evidence="11"/>
<dbReference type="SUPFAM" id="SSF53448">
    <property type="entry name" value="Nucleotide-diphospho-sugar transferases"/>
    <property type="match status" value="1"/>
</dbReference>
<dbReference type="GO" id="GO:0030244">
    <property type="term" value="P:cellulose biosynthetic process"/>
    <property type="evidence" value="ECO:0007669"/>
    <property type="project" value="UniProtKB-KW"/>
</dbReference>
<keyword evidence="8 11" id="KW-1133">Transmembrane helix</keyword>
<comment type="catalytic activity">
    <reaction evidence="10 11">
        <text>[(1-&gt;4)-beta-D-glucosyl](n) + UDP-alpha-D-glucose = [(1-&gt;4)-beta-D-glucosyl](n+1) + UDP + H(+)</text>
        <dbReference type="Rhea" id="RHEA:19929"/>
        <dbReference type="Rhea" id="RHEA-COMP:10033"/>
        <dbReference type="Rhea" id="RHEA-COMP:10034"/>
        <dbReference type="ChEBI" id="CHEBI:15378"/>
        <dbReference type="ChEBI" id="CHEBI:18246"/>
        <dbReference type="ChEBI" id="CHEBI:58223"/>
        <dbReference type="ChEBI" id="CHEBI:58885"/>
        <dbReference type="EC" id="2.4.1.12"/>
    </reaction>
</comment>
<evidence type="ECO:0000256" key="6">
    <source>
        <dbReference type="ARBA" id="ARBA00022692"/>
    </source>
</evidence>
<dbReference type="CDD" id="cd06421">
    <property type="entry name" value="CESA_CelA_like"/>
    <property type="match status" value="1"/>
</dbReference>
<dbReference type="InterPro" id="IPR009875">
    <property type="entry name" value="PilZ_domain"/>
</dbReference>
<dbReference type="PROSITE" id="PS51257">
    <property type="entry name" value="PROKAR_LIPOPROTEIN"/>
    <property type="match status" value="1"/>
</dbReference>
<evidence type="ECO:0000259" key="12">
    <source>
        <dbReference type="Pfam" id="PF00535"/>
    </source>
</evidence>
<feature type="transmembrane region" description="Helical" evidence="11">
    <location>
        <begin position="404"/>
        <end position="425"/>
    </location>
</feature>
<evidence type="ECO:0000256" key="3">
    <source>
        <dbReference type="ARBA" id="ARBA00022519"/>
    </source>
</evidence>
<keyword evidence="2 11" id="KW-1003">Cell membrane</keyword>
<reference evidence="14 15" key="1">
    <citation type="submission" date="2019-12" db="EMBL/GenBank/DDBJ databases">
        <authorList>
            <person name="Reyes-Prieto M."/>
        </authorList>
    </citation>
    <scope>NUCLEOTIDE SEQUENCE [LARGE SCALE GENOMIC DNA]</scope>
    <source>
        <strain evidence="14">HF14-78462</strain>
    </source>
</reference>
<dbReference type="Pfam" id="PF07238">
    <property type="entry name" value="PilZ"/>
    <property type="match status" value="1"/>
</dbReference>
<dbReference type="InterPro" id="IPR001173">
    <property type="entry name" value="Glyco_trans_2-like"/>
</dbReference>
<evidence type="ECO:0000256" key="7">
    <source>
        <dbReference type="ARBA" id="ARBA00022916"/>
    </source>
</evidence>
<dbReference type="InterPro" id="IPR005150">
    <property type="entry name" value="Cellulose_synth"/>
</dbReference>
<dbReference type="Proteomes" id="UP000433050">
    <property type="component" value="Unassembled WGS sequence"/>
</dbReference>
<evidence type="ECO:0000256" key="11">
    <source>
        <dbReference type="RuleBase" id="RU365020"/>
    </source>
</evidence>